<proteinExistence type="predicted"/>
<evidence type="ECO:0000313" key="2">
    <source>
        <dbReference type="EMBL" id="CBY31071.1"/>
    </source>
</evidence>
<reference evidence="2" key="1">
    <citation type="journal article" date="2010" name="Science">
        <title>Plasticity of animal genome architecture unmasked by rapid evolution of a pelagic tunicate.</title>
        <authorList>
            <person name="Denoeud F."/>
            <person name="Henriet S."/>
            <person name="Mungpakdee S."/>
            <person name="Aury J.M."/>
            <person name="Da Silva C."/>
            <person name="Brinkmann H."/>
            <person name="Mikhaleva J."/>
            <person name="Olsen L.C."/>
            <person name="Jubin C."/>
            <person name="Canestro C."/>
            <person name="Bouquet J.M."/>
            <person name="Danks G."/>
            <person name="Poulain J."/>
            <person name="Campsteijn C."/>
            <person name="Adamski M."/>
            <person name="Cross I."/>
            <person name="Yadetie F."/>
            <person name="Muffato M."/>
            <person name="Louis A."/>
            <person name="Butcher S."/>
            <person name="Tsagkogeorga G."/>
            <person name="Konrad A."/>
            <person name="Singh S."/>
            <person name="Jensen M.F."/>
            <person name="Cong E.H."/>
            <person name="Eikeseth-Otteraa H."/>
            <person name="Noel B."/>
            <person name="Anthouard V."/>
            <person name="Porcel B.M."/>
            <person name="Kachouri-Lafond R."/>
            <person name="Nishino A."/>
            <person name="Ugolini M."/>
            <person name="Chourrout P."/>
            <person name="Nishida H."/>
            <person name="Aasland R."/>
            <person name="Huzurbazar S."/>
            <person name="Westhof E."/>
            <person name="Delsuc F."/>
            <person name="Lehrach H."/>
            <person name="Reinhardt R."/>
            <person name="Weissenbach J."/>
            <person name="Roy S.W."/>
            <person name="Artiguenave F."/>
            <person name="Postlethwait J.H."/>
            <person name="Manak J.R."/>
            <person name="Thompson E.M."/>
            <person name="Jaillon O."/>
            <person name="Du Pasquier L."/>
            <person name="Boudinot P."/>
            <person name="Liberles D.A."/>
            <person name="Volff J.N."/>
            <person name="Philippe H."/>
            <person name="Lenhard B."/>
            <person name="Roest Crollius H."/>
            <person name="Wincker P."/>
            <person name="Chourrout D."/>
        </authorList>
    </citation>
    <scope>NUCLEOTIDE SEQUENCE [LARGE SCALE GENOMIC DNA]</scope>
</reference>
<gene>
    <name evidence="2" type="ORF">GSOID_T00019025001</name>
</gene>
<dbReference type="EMBL" id="FN654291">
    <property type="protein sequence ID" value="CBY31071.1"/>
    <property type="molecule type" value="Genomic_DNA"/>
</dbReference>
<feature type="region of interest" description="Disordered" evidence="1">
    <location>
        <begin position="56"/>
        <end position="81"/>
    </location>
</feature>
<name>E4Y621_OIKDI</name>
<sequence length="81" mass="9379">MKFHLRETFGLETVLESTMLKRHRPKEAITMMVMELNLDQIRKLIRCPTLLNQIPTTKSTSPRFLAPPESSRTRTKVPKSA</sequence>
<accession>E4Y621</accession>
<organism evidence="2">
    <name type="scientific">Oikopleura dioica</name>
    <name type="common">Tunicate</name>
    <dbReference type="NCBI Taxonomy" id="34765"/>
    <lineage>
        <taxon>Eukaryota</taxon>
        <taxon>Metazoa</taxon>
        <taxon>Chordata</taxon>
        <taxon>Tunicata</taxon>
        <taxon>Appendicularia</taxon>
        <taxon>Copelata</taxon>
        <taxon>Oikopleuridae</taxon>
        <taxon>Oikopleura</taxon>
    </lineage>
</organism>
<evidence type="ECO:0000256" key="1">
    <source>
        <dbReference type="SAM" id="MobiDB-lite"/>
    </source>
</evidence>
<dbReference type="AlphaFoldDB" id="E4Y621"/>
<dbReference type="Proteomes" id="UP000011014">
    <property type="component" value="Unassembled WGS sequence"/>
</dbReference>
<protein>
    <submittedName>
        <fullName evidence="2">Uncharacterized protein</fullName>
    </submittedName>
</protein>